<dbReference type="InterPro" id="IPR009057">
    <property type="entry name" value="Homeodomain-like_sf"/>
</dbReference>
<comment type="caution">
    <text evidence="6">The sequence shown here is derived from an EMBL/GenBank/DDBJ whole genome shotgun (WGS) entry which is preliminary data.</text>
</comment>
<reference evidence="6 7" key="1">
    <citation type="submission" date="2020-11" db="EMBL/GenBank/DDBJ databases">
        <authorList>
            <person name="Kim M.K."/>
        </authorList>
    </citation>
    <scope>NUCLEOTIDE SEQUENCE [LARGE SCALE GENOMIC DNA]</scope>
    <source>
        <strain evidence="6 7">BT290</strain>
    </source>
</reference>
<dbReference type="Pfam" id="PF12833">
    <property type="entry name" value="HTH_18"/>
    <property type="match status" value="1"/>
</dbReference>
<evidence type="ECO:0000313" key="7">
    <source>
        <dbReference type="Proteomes" id="UP000611708"/>
    </source>
</evidence>
<keyword evidence="3" id="KW-0804">Transcription</keyword>
<evidence type="ECO:0000256" key="4">
    <source>
        <dbReference type="SAM" id="MobiDB-lite"/>
    </source>
</evidence>
<evidence type="ECO:0000256" key="3">
    <source>
        <dbReference type="ARBA" id="ARBA00023163"/>
    </source>
</evidence>
<dbReference type="Proteomes" id="UP000611708">
    <property type="component" value="Unassembled WGS sequence"/>
</dbReference>
<dbReference type="RefSeq" id="WP_196265260.1">
    <property type="nucleotide sequence ID" value="NZ_JADQDN010000013.1"/>
</dbReference>
<dbReference type="Gene3D" id="1.10.10.60">
    <property type="entry name" value="Homeodomain-like"/>
    <property type="match status" value="1"/>
</dbReference>
<dbReference type="PROSITE" id="PS01124">
    <property type="entry name" value="HTH_ARAC_FAMILY_2"/>
    <property type="match status" value="1"/>
</dbReference>
<evidence type="ECO:0000313" key="6">
    <source>
        <dbReference type="EMBL" id="MBF9197907.1"/>
    </source>
</evidence>
<protein>
    <submittedName>
        <fullName evidence="6">AraC family transcriptional regulator</fullName>
    </submittedName>
</protein>
<dbReference type="Pfam" id="PF12625">
    <property type="entry name" value="Arabinose_bd"/>
    <property type="match status" value="1"/>
</dbReference>
<evidence type="ECO:0000256" key="1">
    <source>
        <dbReference type="ARBA" id="ARBA00023015"/>
    </source>
</evidence>
<dbReference type="PANTHER" id="PTHR47894">
    <property type="entry name" value="HTH-TYPE TRANSCRIPTIONAL REGULATOR GADX"/>
    <property type="match status" value="1"/>
</dbReference>
<gene>
    <name evidence="6" type="ORF">I2H36_17875</name>
</gene>
<organism evidence="6 7">
    <name type="scientific">Microvirga terrestris</name>
    <dbReference type="NCBI Taxonomy" id="2791024"/>
    <lineage>
        <taxon>Bacteria</taxon>
        <taxon>Pseudomonadati</taxon>
        <taxon>Pseudomonadota</taxon>
        <taxon>Alphaproteobacteria</taxon>
        <taxon>Hyphomicrobiales</taxon>
        <taxon>Methylobacteriaceae</taxon>
        <taxon>Microvirga</taxon>
    </lineage>
</organism>
<name>A0ABS0HWL1_9HYPH</name>
<dbReference type="SMART" id="SM00342">
    <property type="entry name" value="HTH_ARAC"/>
    <property type="match status" value="1"/>
</dbReference>
<feature type="domain" description="HTH araC/xylS-type" evidence="5">
    <location>
        <begin position="262"/>
        <end position="360"/>
    </location>
</feature>
<keyword evidence="1" id="KW-0805">Transcription regulation</keyword>
<keyword evidence="2" id="KW-0238">DNA-binding</keyword>
<sequence length="364" mass="39697">MTKNIVPPSASVISGTPTPTTIPSGHKRTLPPGYIHLGVSKEIAPTLRKFGLDPDLLIRAAGLDPHLFDDGMSVIPFAALGRLYTLCVACTNCSHFGLIVGQHATILSLGMLGRLMLHSDTMGDALRALVENLSLQDRAVVPSLTFSDGTALLTYAANQAEGTSAEQIRDAALGVTVNIMRTLCGSNWNPVEVLLPKAAPADAEAYRRHFRAPARFNQETATLVFPARDLEHKIAGADPLLRALLEEQISQMKGSPEAELSDDLRRLLRTRLTSHRCSADEIAHLLSMHRRTLSRHLKGSGIGYRALTNEIRFEIARQLLEDTDVPLSQIAAALSYSEASAFTRAFRRWSGETPSTWRAERHAA</sequence>
<keyword evidence="7" id="KW-1185">Reference proteome</keyword>
<dbReference type="InterPro" id="IPR032687">
    <property type="entry name" value="AraC-type_N"/>
</dbReference>
<proteinExistence type="predicted"/>
<feature type="compositionally biased region" description="Low complexity" evidence="4">
    <location>
        <begin position="13"/>
        <end position="24"/>
    </location>
</feature>
<evidence type="ECO:0000259" key="5">
    <source>
        <dbReference type="PROSITE" id="PS01124"/>
    </source>
</evidence>
<dbReference type="InterPro" id="IPR018060">
    <property type="entry name" value="HTH_AraC"/>
</dbReference>
<dbReference type="PANTHER" id="PTHR47894:SF4">
    <property type="entry name" value="HTH-TYPE TRANSCRIPTIONAL REGULATOR GADX"/>
    <property type="match status" value="1"/>
</dbReference>
<feature type="region of interest" description="Disordered" evidence="4">
    <location>
        <begin position="1"/>
        <end position="27"/>
    </location>
</feature>
<dbReference type="EMBL" id="JADQDN010000013">
    <property type="protein sequence ID" value="MBF9197907.1"/>
    <property type="molecule type" value="Genomic_DNA"/>
</dbReference>
<accession>A0ABS0HWL1</accession>
<dbReference type="SUPFAM" id="SSF46689">
    <property type="entry name" value="Homeodomain-like"/>
    <property type="match status" value="1"/>
</dbReference>
<evidence type="ECO:0000256" key="2">
    <source>
        <dbReference type="ARBA" id="ARBA00023125"/>
    </source>
</evidence>